<feature type="signal peptide" evidence="1">
    <location>
        <begin position="1"/>
        <end position="18"/>
    </location>
</feature>
<dbReference type="GO" id="GO:0016788">
    <property type="term" value="F:hydrolase activity, acting on ester bonds"/>
    <property type="evidence" value="ECO:0007669"/>
    <property type="project" value="UniProtKB-ARBA"/>
</dbReference>
<evidence type="ECO:0000313" key="2">
    <source>
        <dbReference type="EMBL" id="AFN75475.1"/>
    </source>
</evidence>
<dbReference type="EMBL" id="CP003557">
    <property type="protein sequence ID" value="AFN75475.1"/>
    <property type="molecule type" value="Genomic_DNA"/>
</dbReference>
<accession>I6Z8J2</accession>
<proteinExistence type="predicted"/>
<dbReference type="KEGG" id="mro:MROS_2245"/>
<dbReference type="SUPFAM" id="SSF52266">
    <property type="entry name" value="SGNH hydrolase"/>
    <property type="match status" value="1"/>
</dbReference>
<evidence type="ECO:0000313" key="3">
    <source>
        <dbReference type="Proteomes" id="UP000009011"/>
    </source>
</evidence>
<keyword evidence="1" id="KW-0732">Signal</keyword>
<gene>
    <name evidence="2" type="ordered locus">MROS_2245</name>
</gene>
<feature type="chain" id="PRO_5003706991" evidence="1">
    <location>
        <begin position="19"/>
        <end position="411"/>
    </location>
</feature>
<dbReference type="OrthoDB" id="9810515at2"/>
<name>I6Z8J2_MELRP</name>
<evidence type="ECO:0000256" key="1">
    <source>
        <dbReference type="SAM" id="SignalP"/>
    </source>
</evidence>
<dbReference type="Proteomes" id="UP000009011">
    <property type="component" value="Chromosome"/>
</dbReference>
<dbReference type="Gene3D" id="2.60.120.1360">
    <property type="match status" value="1"/>
</dbReference>
<keyword evidence="3" id="KW-1185">Reference proteome</keyword>
<reference evidence="2 3" key="1">
    <citation type="journal article" date="2013" name="PLoS ONE">
        <title>Genomic analysis of Melioribacter roseus, facultatively anaerobic organotrophic bacterium representing a novel deep lineage within Bacteriodetes/Chlorobi group.</title>
        <authorList>
            <person name="Kadnikov V.V."/>
            <person name="Mardanov A.V."/>
            <person name="Podosokorskaya O.A."/>
            <person name="Gavrilov S.N."/>
            <person name="Kublanov I.V."/>
            <person name="Beletsky A.V."/>
            <person name="Bonch-Osmolovskaya E.A."/>
            <person name="Ravin N.V."/>
        </authorList>
    </citation>
    <scope>NUCLEOTIDE SEQUENCE [LARGE SCALE GENOMIC DNA]</scope>
    <source>
        <strain evidence="3">JCM 17771 / P3M-2</strain>
    </source>
</reference>
<protein>
    <submittedName>
        <fullName evidence="2">Putative periplasmic protein</fullName>
    </submittedName>
</protein>
<dbReference type="eggNOG" id="COG2755">
    <property type="taxonomic scope" value="Bacteria"/>
</dbReference>
<dbReference type="Gene3D" id="3.40.50.1110">
    <property type="entry name" value="SGNH hydrolase"/>
    <property type="match status" value="1"/>
</dbReference>
<dbReference type="HOGENOM" id="CLU_026488_0_0_10"/>
<dbReference type="InterPro" id="IPR036514">
    <property type="entry name" value="SGNH_hydro_sf"/>
</dbReference>
<dbReference type="RefSeq" id="WP_014856907.1">
    <property type="nucleotide sequence ID" value="NC_018178.1"/>
</dbReference>
<sequence>MLRITFLILLFTHNFAFASEPVKIEFVGPKNDVLYFSLGKDEPLTGNLEQLEYFFEQLDRLKNKDGNLVLRIAHFGDSLIQGDVISEYLREYFQTRFGGQGVGMMQIIANDIRMRTTTRHSYSDDWDYVSVITRNPDNLPIGISGSVAIPNKNSWVKYETGRELKSASSFKYARLFYSNAASNSVIEYTIDNGSPVRVSLKEGNNVQEMIIDAKGDANSILIKFIEGKRPYIYGVSLESGSGIYLDNFPMPGNSGVSLTDIPEEILRDYAKLTNYGLIILTYGANVNSPNKAIYKLYKNKMLKVIEHFRKVFPKIGFILVGVGDKTMKRGGRFITNPDVPLLLNAQKQIVSDGKIAFWNLWEAMGGENSMEDWVNANPPMALKDYSHFTKIGGKRVAELLFNAIMKAYSSR</sequence>
<dbReference type="AlphaFoldDB" id="I6Z8J2"/>
<organism evidence="2 3">
    <name type="scientific">Melioribacter roseus (strain DSM 23840 / JCM 17771 / VKM B-2668 / P3M-2)</name>
    <dbReference type="NCBI Taxonomy" id="1191523"/>
    <lineage>
        <taxon>Bacteria</taxon>
        <taxon>Pseudomonadati</taxon>
        <taxon>Ignavibacteriota</taxon>
        <taxon>Ignavibacteria</taxon>
        <taxon>Ignavibacteriales</taxon>
        <taxon>Melioribacteraceae</taxon>
        <taxon>Melioribacter</taxon>
    </lineage>
</organism>
<dbReference type="STRING" id="1191523.MROS_2245"/>